<evidence type="ECO:0000313" key="3">
    <source>
        <dbReference type="Proteomes" id="UP000198287"/>
    </source>
</evidence>
<keyword evidence="3" id="KW-1185">Reference proteome</keyword>
<protein>
    <submittedName>
        <fullName evidence="2">Uncharacterized protein</fullName>
    </submittedName>
</protein>
<name>A0A226DG46_FOLCA</name>
<evidence type="ECO:0000313" key="2">
    <source>
        <dbReference type="EMBL" id="OXA44545.1"/>
    </source>
</evidence>
<keyword evidence="1" id="KW-0812">Transmembrane</keyword>
<dbReference type="Proteomes" id="UP000198287">
    <property type="component" value="Unassembled WGS sequence"/>
</dbReference>
<proteinExistence type="predicted"/>
<reference evidence="2 3" key="1">
    <citation type="submission" date="2015-12" db="EMBL/GenBank/DDBJ databases">
        <title>The genome of Folsomia candida.</title>
        <authorList>
            <person name="Faddeeva A."/>
            <person name="Derks M.F."/>
            <person name="Anvar Y."/>
            <person name="Smit S."/>
            <person name="Van Straalen N."/>
            <person name="Roelofs D."/>
        </authorList>
    </citation>
    <scope>NUCLEOTIDE SEQUENCE [LARGE SCALE GENOMIC DNA]</scope>
    <source>
        <strain evidence="2 3">VU population</strain>
        <tissue evidence="2">Whole body</tissue>
    </source>
</reference>
<evidence type="ECO:0000256" key="1">
    <source>
        <dbReference type="SAM" id="Phobius"/>
    </source>
</evidence>
<feature type="transmembrane region" description="Helical" evidence="1">
    <location>
        <begin position="181"/>
        <end position="207"/>
    </location>
</feature>
<keyword evidence="1" id="KW-0472">Membrane</keyword>
<organism evidence="2 3">
    <name type="scientific">Folsomia candida</name>
    <name type="common">Springtail</name>
    <dbReference type="NCBI Taxonomy" id="158441"/>
    <lineage>
        <taxon>Eukaryota</taxon>
        <taxon>Metazoa</taxon>
        <taxon>Ecdysozoa</taxon>
        <taxon>Arthropoda</taxon>
        <taxon>Hexapoda</taxon>
        <taxon>Collembola</taxon>
        <taxon>Entomobryomorpha</taxon>
        <taxon>Isotomoidea</taxon>
        <taxon>Isotomidae</taxon>
        <taxon>Proisotominae</taxon>
        <taxon>Folsomia</taxon>
    </lineage>
</organism>
<dbReference type="AlphaFoldDB" id="A0A226DG46"/>
<feature type="transmembrane region" description="Helical" evidence="1">
    <location>
        <begin position="53"/>
        <end position="74"/>
    </location>
</feature>
<comment type="caution">
    <text evidence="2">The sequence shown here is derived from an EMBL/GenBank/DDBJ whole genome shotgun (WGS) entry which is preliminary data.</text>
</comment>
<accession>A0A226DG46</accession>
<keyword evidence="1" id="KW-1133">Transmembrane helix</keyword>
<sequence>MSSLQCQAVQLLKYLYQDHYPFLYRWPFTMDMNTRYLVLLPDTRRGVKLLRKLAPTLVLLIMSILSVLDLYLPFPHNGTPEEDTALLISHTVLSLGNDEVIMKSKLWISRLFATLELGITVTAFYTFFLHLDDIIHGTNRLLKLYNKFHPWKCIRRNLKLDTSFRAKLVNIYYSVKRGDDILGSILIAFISSGWIVITLFSVALTLFNLDPPPNWANTIRVCNGNVV</sequence>
<feature type="transmembrane region" description="Helical" evidence="1">
    <location>
        <begin position="107"/>
        <end position="131"/>
    </location>
</feature>
<gene>
    <name evidence="2" type="ORF">Fcan01_20656</name>
</gene>
<dbReference type="EMBL" id="LNIX01000019">
    <property type="protein sequence ID" value="OXA44545.1"/>
    <property type="molecule type" value="Genomic_DNA"/>
</dbReference>